<dbReference type="PANTHER" id="PTHR33281:SF19">
    <property type="entry name" value="VOLTAGE-DEPENDENT ANION CHANNEL-FORMING PROTEIN YNEE"/>
    <property type="match status" value="1"/>
</dbReference>
<keyword evidence="4 9" id="KW-0812">Transmembrane</keyword>
<dbReference type="GO" id="GO:0005254">
    <property type="term" value="F:chloride channel activity"/>
    <property type="evidence" value="ECO:0007669"/>
    <property type="project" value="InterPro"/>
</dbReference>
<evidence type="ECO:0000256" key="8">
    <source>
        <dbReference type="ARBA" id="ARBA00034708"/>
    </source>
</evidence>
<keyword evidence="7 9" id="KW-0472">Membrane</keyword>
<comment type="similarity">
    <text evidence="8">Belongs to the anion channel-forming bestrophin (TC 1.A.46) family.</text>
</comment>
<dbReference type="Pfam" id="PF25539">
    <property type="entry name" value="Bestrophin_2"/>
    <property type="match status" value="1"/>
</dbReference>
<dbReference type="Proteomes" id="UP000239800">
    <property type="component" value="Unassembled WGS sequence"/>
</dbReference>
<feature type="transmembrane region" description="Helical" evidence="9">
    <location>
        <begin position="43"/>
        <end position="61"/>
    </location>
</feature>
<dbReference type="AlphaFoldDB" id="A0A2S7KNA6"/>
<dbReference type="InterPro" id="IPR044669">
    <property type="entry name" value="YneE/VCCN1/2-like"/>
</dbReference>
<evidence type="ECO:0000256" key="1">
    <source>
        <dbReference type="ARBA" id="ARBA00004651"/>
    </source>
</evidence>
<evidence type="ECO:0000256" key="2">
    <source>
        <dbReference type="ARBA" id="ARBA00022448"/>
    </source>
</evidence>
<evidence type="ECO:0000256" key="3">
    <source>
        <dbReference type="ARBA" id="ARBA00022475"/>
    </source>
</evidence>
<keyword evidence="6" id="KW-0406">Ion transport</keyword>
<evidence type="ECO:0000313" key="10">
    <source>
        <dbReference type="EMBL" id="PQB04091.1"/>
    </source>
</evidence>
<organism evidence="10 11">
    <name type="scientific">Aureitalea marina</name>
    <dbReference type="NCBI Taxonomy" id="930804"/>
    <lineage>
        <taxon>Bacteria</taxon>
        <taxon>Pseudomonadati</taxon>
        <taxon>Bacteroidota</taxon>
        <taxon>Flavobacteriia</taxon>
        <taxon>Flavobacteriales</taxon>
        <taxon>Flavobacteriaceae</taxon>
        <taxon>Aureitalea</taxon>
    </lineage>
</organism>
<keyword evidence="3" id="KW-1003">Cell membrane</keyword>
<dbReference type="OrthoDB" id="445589at2"/>
<feature type="transmembrane region" description="Helical" evidence="9">
    <location>
        <begin position="12"/>
        <end position="37"/>
    </location>
</feature>
<keyword evidence="2" id="KW-0813">Transport</keyword>
<sequence length="297" mass="34035">MILEKRIPLRYLFNLAKVDLLIVLLVSSAMTFVTNYFNIEYDFPISIPAFLGTAITLVLSFKLNQSYDRWWEARKIWGAIVNDSRSLIVQLIEFTDEPENKLVREIGQLQIAWCYSLANALRKLPPAQQAEDLIPDSEWSKIVKQDNIPLGIHVAIAKRVNQLRAEDKLNAYQQVQIDETLVRLTASMGMAERIKNTVFPKKYRLFLHFFIYIFIGTLDIAITGLIHTIFEVPLVVIIALPFFMLEKTALGLQDPFENRPNDTAMSTISTAIDRNIRQLLDLPGQPDPLESDSFYAM</sequence>
<gene>
    <name evidence="10" type="ORF">BST85_03630</name>
</gene>
<evidence type="ECO:0000256" key="7">
    <source>
        <dbReference type="ARBA" id="ARBA00023136"/>
    </source>
</evidence>
<reference evidence="10 11" key="1">
    <citation type="submission" date="2016-11" db="EMBL/GenBank/DDBJ databases">
        <title>Trade-off between light-utilization and light-protection in marine flavobacteria.</title>
        <authorList>
            <person name="Kumagai Y."/>
        </authorList>
    </citation>
    <scope>NUCLEOTIDE SEQUENCE [LARGE SCALE GENOMIC DNA]</scope>
    <source>
        <strain evidence="10 11">NBRC 107741</strain>
    </source>
</reference>
<feature type="transmembrane region" description="Helical" evidence="9">
    <location>
        <begin position="205"/>
        <end position="226"/>
    </location>
</feature>
<evidence type="ECO:0000256" key="5">
    <source>
        <dbReference type="ARBA" id="ARBA00022989"/>
    </source>
</evidence>
<evidence type="ECO:0008006" key="12">
    <source>
        <dbReference type="Google" id="ProtNLM"/>
    </source>
</evidence>
<dbReference type="EMBL" id="MQUB01000001">
    <property type="protein sequence ID" value="PQB04091.1"/>
    <property type="molecule type" value="Genomic_DNA"/>
</dbReference>
<dbReference type="RefSeq" id="WP_104812015.1">
    <property type="nucleotide sequence ID" value="NZ_MQUB01000001.1"/>
</dbReference>
<evidence type="ECO:0000313" key="11">
    <source>
        <dbReference type="Proteomes" id="UP000239800"/>
    </source>
</evidence>
<dbReference type="GO" id="GO:0005886">
    <property type="term" value="C:plasma membrane"/>
    <property type="evidence" value="ECO:0007669"/>
    <property type="project" value="UniProtKB-SubCell"/>
</dbReference>
<accession>A0A2S7KNA6</accession>
<keyword evidence="5 9" id="KW-1133">Transmembrane helix</keyword>
<evidence type="ECO:0000256" key="6">
    <source>
        <dbReference type="ARBA" id="ARBA00023065"/>
    </source>
</evidence>
<name>A0A2S7KNA6_9FLAO</name>
<evidence type="ECO:0000256" key="4">
    <source>
        <dbReference type="ARBA" id="ARBA00022692"/>
    </source>
</evidence>
<protein>
    <recommendedName>
        <fullName evidence="12">Bestrophin</fullName>
    </recommendedName>
</protein>
<comment type="caution">
    <text evidence="10">The sequence shown here is derived from an EMBL/GenBank/DDBJ whole genome shotgun (WGS) entry which is preliminary data.</text>
</comment>
<evidence type="ECO:0000256" key="9">
    <source>
        <dbReference type="SAM" id="Phobius"/>
    </source>
</evidence>
<comment type="subcellular location">
    <subcellularLocation>
        <location evidence="1">Cell membrane</location>
        <topology evidence="1">Multi-pass membrane protein</topology>
    </subcellularLocation>
</comment>
<proteinExistence type="inferred from homology"/>
<keyword evidence="11" id="KW-1185">Reference proteome</keyword>
<dbReference type="PANTHER" id="PTHR33281">
    <property type="entry name" value="UPF0187 PROTEIN YNEE"/>
    <property type="match status" value="1"/>
</dbReference>